<evidence type="ECO:0000313" key="2">
    <source>
        <dbReference type="Proteomes" id="UP000266673"/>
    </source>
</evidence>
<accession>A0A397VWI5</accession>
<comment type="caution">
    <text evidence="1">The sequence shown here is derived from an EMBL/GenBank/DDBJ whole genome shotgun (WGS) entry which is preliminary data.</text>
</comment>
<name>A0A397VWI5_9GLOM</name>
<dbReference type="EMBL" id="QKWP01000165">
    <property type="protein sequence ID" value="RIB25677.1"/>
    <property type="molecule type" value="Genomic_DNA"/>
</dbReference>
<protein>
    <submittedName>
        <fullName evidence="1">Uncharacterized protein</fullName>
    </submittedName>
</protein>
<reference evidence="1 2" key="1">
    <citation type="submission" date="2018-06" db="EMBL/GenBank/DDBJ databases">
        <title>Comparative genomics reveals the genomic features of Rhizophagus irregularis, R. cerebriforme, R. diaphanum and Gigaspora rosea, and their symbiotic lifestyle signature.</title>
        <authorList>
            <person name="Morin E."/>
            <person name="San Clemente H."/>
            <person name="Chen E.C.H."/>
            <person name="De La Providencia I."/>
            <person name="Hainaut M."/>
            <person name="Kuo A."/>
            <person name="Kohler A."/>
            <person name="Murat C."/>
            <person name="Tang N."/>
            <person name="Roy S."/>
            <person name="Loubradou J."/>
            <person name="Henrissat B."/>
            <person name="Grigoriev I.V."/>
            <person name="Corradi N."/>
            <person name="Roux C."/>
            <person name="Martin F.M."/>
        </authorList>
    </citation>
    <scope>NUCLEOTIDE SEQUENCE [LARGE SCALE GENOMIC DNA]</scope>
    <source>
        <strain evidence="1 2">DAOM 194757</strain>
    </source>
</reference>
<dbReference type="Proteomes" id="UP000266673">
    <property type="component" value="Unassembled WGS sequence"/>
</dbReference>
<sequence>MKVNQLIKLKKEKLFVFLKKEINKFNNIIFDIKFKKEITLKEVEKVTINLRKNIDNITNKVIINIPKSNPGEQILVSSIITSESEFEIDNSYDSSFFDYNTDDSDYTKKLKNQNKFNENKNNQQQQEIIDQQQLEIQQNYQESLNKIETKDEEFKRINKKNSFYLNLLCSLKKL</sequence>
<proteinExistence type="predicted"/>
<organism evidence="1 2">
    <name type="scientific">Gigaspora rosea</name>
    <dbReference type="NCBI Taxonomy" id="44941"/>
    <lineage>
        <taxon>Eukaryota</taxon>
        <taxon>Fungi</taxon>
        <taxon>Fungi incertae sedis</taxon>
        <taxon>Mucoromycota</taxon>
        <taxon>Glomeromycotina</taxon>
        <taxon>Glomeromycetes</taxon>
        <taxon>Diversisporales</taxon>
        <taxon>Gigasporaceae</taxon>
        <taxon>Gigaspora</taxon>
    </lineage>
</organism>
<gene>
    <name evidence="1" type="ORF">C2G38_2165271</name>
</gene>
<dbReference type="AlphaFoldDB" id="A0A397VWI5"/>
<keyword evidence="2" id="KW-1185">Reference proteome</keyword>
<evidence type="ECO:0000313" key="1">
    <source>
        <dbReference type="EMBL" id="RIB25677.1"/>
    </source>
</evidence>